<name>A0ABN9XGK5_9DINO</name>
<gene>
    <name evidence="1" type="ORF">PCOR1329_LOCUS75609</name>
</gene>
<protein>
    <submittedName>
        <fullName evidence="1">Uncharacterized protein</fullName>
    </submittedName>
</protein>
<evidence type="ECO:0000313" key="1">
    <source>
        <dbReference type="EMBL" id="CAK0897425.1"/>
    </source>
</evidence>
<sequence>MLCNAKAGARGACHRCDDVSRANVGDRPIHYFRSQGAPSDPIQKVEIARNRCAQLHRSAAAAFAAERVREVAERDASAAPGWWPGLRGHRDALGPPLVVGRAVELPLGVSDAERLSLATFSYPAADLT</sequence>
<feature type="non-terminal residue" evidence="1">
    <location>
        <position position="128"/>
    </location>
</feature>
<accession>A0ABN9XGK5</accession>
<comment type="caution">
    <text evidence="1">The sequence shown here is derived from an EMBL/GenBank/DDBJ whole genome shotgun (WGS) entry which is preliminary data.</text>
</comment>
<reference evidence="1" key="1">
    <citation type="submission" date="2023-10" db="EMBL/GenBank/DDBJ databases">
        <authorList>
            <person name="Chen Y."/>
            <person name="Shah S."/>
            <person name="Dougan E. K."/>
            <person name="Thang M."/>
            <person name="Chan C."/>
        </authorList>
    </citation>
    <scope>NUCLEOTIDE SEQUENCE [LARGE SCALE GENOMIC DNA]</scope>
</reference>
<dbReference type="Proteomes" id="UP001189429">
    <property type="component" value="Unassembled WGS sequence"/>
</dbReference>
<keyword evidence="2" id="KW-1185">Reference proteome</keyword>
<dbReference type="EMBL" id="CAUYUJ010020332">
    <property type="protein sequence ID" value="CAK0897425.1"/>
    <property type="molecule type" value="Genomic_DNA"/>
</dbReference>
<proteinExistence type="predicted"/>
<evidence type="ECO:0000313" key="2">
    <source>
        <dbReference type="Proteomes" id="UP001189429"/>
    </source>
</evidence>
<organism evidence="1 2">
    <name type="scientific">Prorocentrum cordatum</name>
    <dbReference type="NCBI Taxonomy" id="2364126"/>
    <lineage>
        <taxon>Eukaryota</taxon>
        <taxon>Sar</taxon>
        <taxon>Alveolata</taxon>
        <taxon>Dinophyceae</taxon>
        <taxon>Prorocentrales</taxon>
        <taxon>Prorocentraceae</taxon>
        <taxon>Prorocentrum</taxon>
    </lineage>
</organism>